<organism evidence="3 4">
    <name type="scientific">Necator americanus</name>
    <name type="common">Human hookworm</name>
    <dbReference type="NCBI Taxonomy" id="51031"/>
    <lineage>
        <taxon>Eukaryota</taxon>
        <taxon>Metazoa</taxon>
        <taxon>Ecdysozoa</taxon>
        <taxon>Nematoda</taxon>
        <taxon>Chromadorea</taxon>
        <taxon>Rhabditida</taxon>
        <taxon>Rhabditina</taxon>
        <taxon>Rhabditomorpha</taxon>
        <taxon>Strongyloidea</taxon>
        <taxon>Ancylostomatidae</taxon>
        <taxon>Bunostominae</taxon>
        <taxon>Necator</taxon>
    </lineage>
</organism>
<dbReference type="OMA" id="PEVPFWT"/>
<dbReference type="Proteomes" id="UP000053676">
    <property type="component" value="Unassembled WGS sequence"/>
</dbReference>
<dbReference type="PROSITE" id="PS01052">
    <property type="entry name" value="CALPONIN_1"/>
    <property type="match status" value="1"/>
</dbReference>
<dbReference type="GO" id="GO:0015629">
    <property type="term" value="C:actin cytoskeleton"/>
    <property type="evidence" value="ECO:0007669"/>
    <property type="project" value="TreeGrafter"/>
</dbReference>
<dbReference type="InterPro" id="IPR000557">
    <property type="entry name" value="Calponin_repeat"/>
</dbReference>
<dbReference type="STRING" id="51031.W2TKH9"/>
<feature type="compositionally biased region" description="Polar residues" evidence="2">
    <location>
        <begin position="58"/>
        <end position="67"/>
    </location>
</feature>
<accession>W2TKH9</accession>
<sequence length="347" mass="37853">MSDVEDEHAEDVEQDENDVPEEDGEKDDTLAPAPGSAALKSPTPGRQPGFNVPETVLRKQQQYSSGKPSKHDKTKLMRSEGIIPIQAGSNKYASQKGMTGFGVPRDVIDKVKSENLAEITDEKKIELLKGSTWLQSGTNKFASQKGQTGFGSPRDVNYKTKGTGGASEVPEEKARASDGIVPLQSGTNKLASQAGMTGIGMPRIVDVRKADEQDRESQGFIHLQMGTNRFANQSGASQAGMTGFGAFRNNTVAFLQAQEQRSQGMIPYQMGVNFLESQAGKTGFGMPRQVFTSFVDDTHEDLPADMARRPEVPFWTGQDESRHANQTGMGAFGTPRDVRGEYVRRMW</sequence>
<dbReference type="PROSITE" id="PS51122">
    <property type="entry name" value="CALPONIN_2"/>
    <property type="match status" value="5"/>
</dbReference>
<evidence type="ECO:0000256" key="1">
    <source>
        <dbReference type="ARBA" id="ARBA00009631"/>
    </source>
</evidence>
<comment type="similarity">
    <text evidence="1">Belongs to the calponin family.</text>
</comment>
<dbReference type="Pfam" id="PF00402">
    <property type="entry name" value="Calponin"/>
    <property type="match status" value="5"/>
</dbReference>
<evidence type="ECO:0000313" key="3">
    <source>
        <dbReference type="EMBL" id="ETN81676.1"/>
    </source>
</evidence>
<proteinExistence type="inferred from homology"/>
<reference evidence="4" key="1">
    <citation type="journal article" date="2014" name="Nat. Genet.">
        <title>Genome of the human hookworm Necator americanus.</title>
        <authorList>
            <person name="Tang Y.T."/>
            <person name="Gao X."/>
            <person name="Rosa B.A."/>
            <person name="Abubucker S."/>
            <person name="Hallsworth-Pepin K."/>
            <person name="Martin J."/>
            <person name="Tyagi R."/>
            <person name="Heizer E."/>
            <person name="Zhang X."/>
            <person name="Bhonagiri-Palsikar V."/>
            <person name="Minx P."/>
            <person name="Warren W.C."/>
            <person name="Wang Q."/>
            <person name="Zhan B."/>
            <person name="Hotez P.J."/>
            <person name="Sternberg P.W."/>
            <person name="Dougall A."/>
            <person name="Gaze S.T."/>
            <person name="Mulvenna J."/>
            <person name="Sotillo J."/>
            <person name="Ranganathan S."/>
            <person name="Rabelo E.M."/>
            <person name="Wilson R.K."/>
            <person name="Felgner P.L."/>
            <person name="Bethony J."/>
            <person name="Hawdon J.M."/>
            <person name="Gasser R.B."/>
            <person name="Loukas A."/>
            <person name="Mitreva M."/>
        </authorList>
    </citation>
    <scope>NUCLEOTIDE SEQUENCE [LARGE SCALE GENOMIC DNA]</scope>
</reference>
<dbReference type="PANTHER" id="PTHR47385">
    <property type="entry name" value="CALPONIN"/>
    <property type="match status" value="1"/>
</dbReference>
<dbReference type="GO" id="GO:0051015">
    <property type="term" value="F:actin filament binding"/>
    <property type="evidence" value="ECO:0007669"/>
    <property type="project" value="TreeGrafter"/>
</dbReference>
<dbReference type="PANTHER" id="PTHR47385:SF11">
    <property type="entry name" value="PROTEIN UNC-87"/>
    <property type="match status" value="1"/>
</dbReference>
<dbReference type="KEGG" id="nai:NECAME_08342"/>
<keyword evidence="4" id="KW-1185">Reference proteome</keyword>
<dbReference type="AlphaFoldDB" id="W2TKH9"/>
<dbReference type="EMBL" id="KI658656">
    <property type="protein sequence ID" value="ETN81676.1"/>
    <property type="molecule type" value="Genomic_DNA"/>
</dbReference>
<gene>
    <name evidence="3" type="ORF">NECAME_08342</name>
</gene>
<name>W2TKH9_NECAM</name>
<dbReference type="GO" id="GO:0007015">
    <property type="term" value="P:actin filament organization"/>
    <property type="evidence" value="ECO:0007669"/>
    <property type="project" value="TreeGrafter"/>
</dbReference>
<evidence type="ECO:0000256" key="2">
    <source>
        <dbReference type="SAM" id="MobiDB-lite"/>
    </source>
</evidence>
<dbReference type="InterPro" id="IPR050606">
    <property type="entry name" value="Calponin-like"/>
</dbReference>
<protein>
    <submittedName>
        <fullName evidence="3">Calponin family repeat-containing domain protein</fullName>
    </submittedName>
</protein>
<evidence type="ECO:0000313" key="4">
    <source>
        <dbReference type="Proteomes" id="UP000053676"/>
    </source>
</evidence>
<feature type="region of interest" description="Disordered" evidence="2">
    <location>
        <begin position="1"/>
        <end position="76"/>
    </location>
</feature>
<feature type="compositionally biased region" description="Acidic residues" evidence="2">
    <location>
        <begin position="1"/>
        <end position="26"/>
    </location>
</feature>
<feature type="region of interest" description="Disordered" evidence="2">
    <location>
        <begin position="142"/>
        <end position="177"/>
    </location>
</feature>
<dbReference type="OrthoDB" id="21595at2759"/>